<accession>A0ABT0UII8</accession>
<comment type="caution">
    <text evidence="2">The sequence shown here is derived from an EMBL/GenBank/DDBJ whole genome shotgun (WGS) entry which is preliminary data.</text>
</comment>
<organism evidence="2 3">
    <name type="scientific">Streptomyces albipurpureus</name>
    <dbReference type="NCBI Taxonomy" id="2897419"/>
    <lineage>
        <taxon>Bacteria</taxon>
        <taxon>Bacillati</taxon>
        <taxon>Actinomycetota</taxon>
        <taxon>Actinomycetes</taxon>
        <taxon>Kitasatosporales</taxon>
        <taxon>Streptomycetaceae</taxon>
        <taxon>Streptomyces</taxon>
    </lineage>
</organism>
<feature type="transmembrane region" description="Helical" evidence="1">
    <location>
        <begin position="257"/>
        <end position="281"/>
    </location>
</feature>
<evidence type="ECO:0000256" key="1">
    <source>
        <dbReference type="SAM" id="Phobius"/>
    </source>
</evidence>
<keyword evidence="1" id="KW-0472">Membrane</keyword>
<reference evidence="2" key="1">
    <citation type="submission" date="2022-06" db="EMBL/GenBank/DDBJ databases">
        <title>Genome public.</title>
        <authorList>
            <person name="Sun Q."/>
        </authorList>
    </citation>
    <scope>NUCLEOTIDE SEQUENCE</scope>
    <source>
        <strain evidence="2">CWNU-1</strain>
    </source>
</reference>
<keyword evidence="1" id="KW-1133">Transmembrane helix</keyword>
<evidence type="ECO:0008006" key="4">
    <source>
        <dbReference type="Google" id="ProtNLM"/>
    </source>
</evidence>
<name>A0ABT0UII8_9ACTN</name>
<dbReference type="RefSeq" id="WP_250918604.1">
    <property type="nucleotide sequence ID" value="NZ_JAMQAW010000007.1"/>
</dbReference>
<evidence type="ECO:0000313" key="2">
    <source>
        <dbReference type="EMBL" id="MCM2388260.1"/>
    </source>
</evidence>
<dbReference type="EMBL" id="JAMQAW010000007">
    <property type="protein sequence ID" value="MCM2388260.1"/>
    <property type="molecule type" value="Genomic_DNA"/>
</dbReference>
<evidence type="ECO:0000313" key="3">
    <source>
        <dbReference type="Proteomes" id="UP001431429"/>
    </source>
</evidence>
<protein>
    <recommendedName>
        <fullName evidence="4">DUF3592 domain-containing protein</fullName>
    </recommendedName>
</protein>
<sequence>MDSERASHLVLHGRRGVTARLESGVLVVQDRRVRRRIPITVIERVDVRGRRGRVLAVVLLREEGTELAATELVQCRSAPAVDAMAAALRTELSVRDAVERRSGGTSQVTVEELDRPRRRKTPRLRTVAIVLYLLVLAWLVAVVVFEPGLRTATSAGFALLYWVLSPGLAGLSYAVAPAVWEMTEGPWRLRARGITVTGQLIRTYHSGGVNYVYAFTDTHGEERTCDSPDGGLSQVEIVYDPDQPSFSEVRSAIRGNLIFGLVLFLILVVPLTVGTVVLGFLGLDELAELVATVGLRPPIG</sequence>
<dbReference type="Proteomes" id="UP001431429">
    <property type="component" value="Unassembled WGS sequence"/>
</dbReference>
<proteinExistence type="predicted"/>
<keyword evidence="1" id="KW-0812">Transmembrane</keyword>
<gene>
    <name evidence="2" type="ORF">NBG84_08080</name>
</gene>
<keyword evidence="3" id="KW-1185">Reference proteome</keyword>
<feature type="transmembrane region" description="Helical" evidence="1">
    <location>
        <begin position="124"/>
        <end position="145"/>
    </location>
</feature>
<feature type="transmembrane region" description="Helical" evidence="1">
    <location>
        <begin position="157"/>
        <end position="180"/>
    </location>
</feature>